<evidence type="ECO:0000313" key="2">
    <source>
        <dbReference type="EMBL" id="CDJ68529.1"/>
    </source>
</evidence>
<reference evidence="2" key="1">
    <citation type="submission" date="2013-10" db="EMBL/GenBank/DDBJ databases">
        <title>Genomic analysis of the causative agents of coccidiosis in chickens.</title>
        <authorList>
            <person name="Reid A.J."/>
            <person name="Blake D."/>
            <person name="Billington K."/>
            <person name="Browne H."/>
            <person name="Dunn M."/>
            <person name="Hung S."/>
            <person name="Kawahara F."/>
            <person name="Miranda-Saavedra D."/>
            <person name="Mourier T."/>
            <person name="Nagra H."/>
            <person name="Otto T.D."/>
            <person name="Rawlings N."/>
            <person name="Sanchez A."/>
            <person name="Sanders M."/>
            <person name="Subramaniam C."/>
            <person name="Tay Y."/>
            <person name="Dear P."/>
            <person name="Doerig C."/>
            <person name="Gruber A."/>
            <person name="Parkinson J."/>
            <person name="Shirley M."/>
            <person name="Wan K.L."/>
            <person name="Berriman M."/>
            <person name="Tomley F."/>
            <person name="Pain A."/>
        </authorList>
    </citation>
    <scope>NUCLEOTIDE SEQUENCE [LARGE SCALE GENOMIC DNA]</scope>
    <source>
        <strain evidence="2">Houghton</strain>
    </source>
</reference>
<dbReference type="RefSeq" id="XP_013436996.1">
    <property type="nucleotide sequence ID" value="XM_013581542.1"/>
</dbReference>
<proteinExistence type="predicted"/>
<feature type="region of interest" description="Disordered" evidence="1">
    <location>
        <begin position="148"/>
        <end position="171"/>
    </location>
</feature>
<dbReference type="GeneID" id="25475617"/>
<dbReference type="VEuPathDB" id="ToxoDB:ENH_00054720"/>
<keyword evidence="3" id="KW-1185">Reference proteome</keyword>
<dbReference type="Proteomes" id="UP000030754">
    <property type="component" value="Unassembled WGS sequence"/>
</dbReference>
<gene>
    <name evidence="2" type="ORF">ENH_00054720</name>
</gene>
<dbReference type="AlphaFoldDB" id="U6N1C2"/>
<accession>U6N1C2</accession>
<evidence type="ECO:0000313" key="3">
    <source>
        <dbReference type="Proteomes" id="UP000030754"/>
    </source>
</evidence>
<name>U6N1C2_9EIME</name>
<evidence type="ECO:0000256" key="1">
    <source>
        <dbReference type="SAM" id="MobiDB-lite"/>
    </source>
</evidence>
<dbReference type="EMBL" id="HG725560">
    <property type="protein sequence ID" value="CDJ68529.1"/>
    <property type="molecule type" value="Genomic_DNA"/>
</dbReference>
<dbReference type="OrthoDB" id="363546at2759"/>
<sequence>MVLFAPAKLTFSEVSPHSLRAVSLEHGPQYSAIYWETGHRSWLPFWAAATQKFTWKLIDDQLRGLLRMTLAVSREPFVFYSSRSYFRSYFGDPDVHLVSPLAAKFRFSFNAAGVEAFEELDELQQQQQQQQQQQRSSSSSAAAANHFFASQQDKNNAIDAIRKSAKIAEQP</sequence>
<organism evidence="2 3">
    <name type="scientific">Eimeria necatrix</name>
    <dbReference type="NCBI Taxonomy" id="51315"/>
    <lineage>
        <taxon>Eukaryota</taxon>
        <taxon>Sar</taxon>
        <taxon>Alveolata</taxon>
        <taxon>Apicomplexa</taxon>
        <taxon>Conoidasida</taxon>
        <taxon>Coccidia</taxon>
        <taxon>Eucoccidiorida</taxon>
        <taxon>Eimeriorina</taxon>
        <taxon>Eimeriidae</taxon>
        <taxon>Eimeria</taxon>
    </lineage>
</organism>
<reference evidence="2" key="2">
    <citation type="submission" date="2013-10" db="EMBL/GenBank/DDBJ databases">
        <authorList>
            <person name="Aslett M."/>
        </authorList>
    </citation>
    <scope>NUCLEOTIDE SEQUENCE [LARGE SCALE GENOMIC DNA]</scope>
    <source>
        <strain evidence="2">Houghton</strain>
    </source>
</reference>
<protein>
    <submittedName>
        <fullName evidence="2">Uncharacterized protein</fullName>
    </submittedName>
</protein>